<dbReference type="GO" id="GO:0006508">
    <property type="term" value="P:proteolysis"/>
    <property type="evidence" value="ECO:0007669"/>
    <property type="project" value="UniProtKB-KW"/>
</dbReference>
<proteinExistence type="inferred from homology"/>
<keyword evidence="3" id="KW-0378">Hydrolase</keyword>
<comment type="similarity">
    <text evidence="1">Belongs to the peptidase C15 family.</text>
</comment>
<keyword evidence="4" id="KW-0788">Thiol protease</keyword>
<sequence>MPAITQDTGSQVPLDVQNVQEADNADWEDYSYEKKPDIVLTGFGRFGNITINPSFQIAQALPPSLKAIDGSSISLARHPEAVHVGWESVLKFIPELYNTHITVPSESNATPEIPFFIHIGAGYPGRYHLETVAHRDGYWKSDVDGKAPSTRAKCKGMGYPCEGEKDPLSPTTLQTGIDVDNVVNDVKKELPGLTMPVAASPDAGNYLCDFIFYTSLREARLRCGNIGLNKVLFVHVPPNGTVDEGVNVLSAVIRSIMHREKNRTGRMT</sequence>
<evidence type="ECO:0000313" key="6">
    <source>
        <dbReference type="Proteomes" id="UP000054097"/>
    </source>
</evidence>
<evidence type="ECO:0008006" key="7">
    <source>
        <dbReference type="Google" id="ProtNLM"/>
    </source>
</evidence>
<evidence type="ECO:0000313" key="5">
    <source>
        <dbReference type="EMBL" id="KIM21709.1"/>
    </source>
</evidence>
<reference evidence="5 6" key="1">
    <citation type="submission" date="2014-04" db="EMBL/GenBank/DDBJ databases">
        <authorList>
            <consortium name="DOE Joint Genome Institute"/>
            <person name="Kuo A."/>
            <person name="Zuccaro A."/>
            <person name="Kohler A."/>
            <person name="Nagy L.G."/>
            <person name="Floudas D."/>
            <person name="Copeland A."/>
            <person name="Barry K.W."/>
            <person name="Cichocki N."/>
            <person name="Veneault-Fourrey C."/>
            <person name="LaButti K."/>
            <person name="Lindquist E.A."/>
            <person name="Lipzen A."/>
            <person name="Lundell T."/>
            <person name="Morin E."/>
            <person name="Murat C."/>
            <person name="Sun H."/>
            <person name="Tunlid A."/>
            <person name="Henrissat B."/>
            <person name="Grigoriev I.V."/>
            <person name="Hibbett D.S."/>
            <person name="Martin F."/>
            <person name="Nordberg H.P."/>
            <person name="Cantor M.N."/>
            <person name="Hua S.X."/>
        </authorList>
    </citation>
    <scope>NUCLEOTIDE SEQUENCE [LARGE SCALE GENOMIC DNA]</scope>
    <source>
        <strain evidence="5 6">MAFF 305830</strain>
    </source>
</reference>
<evidence type="ECO:0000256" key="1">
    <source>
        <dbReference type="ARBA" id="ARBA00006641"/>
    </source>
</evidence>
<dbReference type="AlphaFoldDB" id="A0A0C3ANU6"/>
<protein>
    <recommendedName>
        <fullName evidence="7">Peptidase C15, pyroglutamyl peptidase I-like protein</fullName>
    </recommendedName>
</protein>
<dbReference type="STRING" id="933852.A0A0C3ANU6"/>
<dbReference type="Pfam" id="PF01470">
    <property type="entry name" value="Peptidase_C15"/>
    <property type="match status" value="1"/>
</dbReference>
<organism evidence="5 6">
    <name type="scientific">Serendipita vermifera MAFF 305830</name>
    <dbReference type="NCBI Taxonomy" id="933852"/>
    <lineage>
        <taxon>Eukaryota</taxon>
        <taxon>Fungi</taxon>
        <taxon>Dikarya</taxon>
        <taxon>Basidiomycota</taxon>
        <taxon>Agaricomycotina</taxon>
        <taxon>Agaricomycetes</taxon>
        <taxon>Sebacinales</taxon>
        <taxon>Serendipitaceae</taxon>
        <taxon>Serendipita</taxon>
    </lineage>
</organism>
<dbReference type="Gene3D" id="3.40.630.20">
    <property type="entry name" value="Peptidase C15, pyroglutamyl peptidase I-like"/>
    <property type="match status" value="1"/>
</dbReference>
<dbReference type="InterPro" id="IPR016125">
    <property type="entry name" value="Peptidase_C15-like"/>
</dbReference>
<keyword evidence="6" id="KW-1185">Reference proteome</keyword>
<dbReference type="SUPFAM" id="SSF53182">
    <property type="entry name" value="Pyrrolidone carboxyl peptidase (pyroglutamate aminopeptidase)"/>
    <property type="match status" value="1"/>
</dbReference>
<dbReference type="OrthoDB" id="407146at2759"/>
<dbReference type="Proteomes" id="UP000054097">
    <property type="component" value="Unassembled WGS sequence"/>
</dbReference>
<dbReference type="GO" id="GO:0008234">
    <property type="term" value="F:cysteine-type peptidase activity"/>
    <property type="evidence" value="ECO:0007669"/>
    <property type="project" value="UniProtKB-KW"/>
</dbReference>
<dbReference type="PANTHER" id="PTHR23402">
    <property type="entry name" value="PROTEASE FAMILY C15 PYROGLUTAMYL-PEPTIDASE I-RELATED"/>
    <property type="match status" value="1"/>
</dbReference>
<dbReference type="EMBL" id="KN824374">
    <property type="protein sequence ID" value="KIM21709.1"/>
    <property type="molecule type" value="Genomic_DNA"/>
</dbReference>
<dbReference type="HOGENOM" id="CLU_043960_0_0_1"/>
<keyword evidence="2" id="KW-0645">Protease</keyword>
<dbReference type="PANTHER" id="PTHR23402:SF1">
    <property type="entry name" value="PYROGLUTAMYL-PEPTIDASE I"/>
    <property type="match status" value="1"/>
</dbReference>
<accession>A0A0C3ANU6</accession>
<evidence type="ECO:0000256" key="3">
    <source>
        <dbReference type="ARBA" id="ARBA00022801"/>
    </source>
</evidence>
<evidence type="ECO:0000256" key="4">
    <source>
        <dbReference type="ARBA" id="ARBA00022807"/>
    </source>
</evidence>
<evidence type="ECO:0000256" key="2">
    <source>
        <dbReference type="ARBA" id="ARBA00022670"/>
    </source>
</evidence>
<dbReference type="InterPro" id="IPR036440">
    <property type="entry name" value="Peptidase_C15-like_sf"/>
</dbReference>
<name>A0A0C3ANU6_SERVB</name>
<reference evidence="6" key="2">
    <citation type="submission" date="2015-01" db="EMBL/GenBank/DDBJ databases">
        <title>Evolutionary Origins and Diversification of the Mycorrhizal Mutualists.</title>
        <authorList>
            <consortium name="DOE Joint Genome Institute"/>
            <consortium name="Mycorrhizal Genomics Consortium"/>
            <person name="Kohler A."/>
            <person name="Kuo A."/>
            <person name="Nagy L.G."/>
            <person name="Floudas D."/>
            <person name="Copeland A."/>
            <person name="Barry K.W."/>
            <person name="Cichocki N."/>
            <person name="Veneault-Fourrey C."/>
            <person name="LaButti K."/>
            <person name="Lindquist E.A."/>
            <person name="Lipzen A."/>
            <person name="Lundell T."/>
            <person name="Morin E."/>
            <person name="Murat C."/>
            <person name="Riley R."/>
            <person name="Ohm R."/>
            <person name="Sun H."/>
            <person name="Tunlid A."/>
            <person name="Henrissat B."/>
            <person name="Grigoriev I.V."/>
            <person name="Hibbett D.S."/>
            <person name="Martin F."/>
        </authorList>
    </citation>
    <scope>NUCLEOTIDE SEQUENCE [LARGE SCALE GENOMIC DNA]</scope>
    <source>
        <strain evidence="6">MAFF 305830</strain>
    </source>
</reference>
<gene>
    <name evidence="5" type="ORF">M408DRAFT_302072</name>
</gene>